<gene>
    <name evidence="1" type="primary">ygfZ</name>
    <name evidence="1" type="ORF">B273_1407</name>
</gene>
<dbReference type="SUPFAM" id="SSF103025">
    <property type="entry name" value="Folate-binding domain"/>
    <property type="match status" value="1"/>
</dbReference>
<keyword evidence="2" id="KW-1185">Reference proteome</keyword>
<dbReference type="InterPro" id="IPR045179">
    <property type="entry name" value="YgfZ/GcvT"/>
</dbReference>
<dbReference type="EMBL" id="AMWX01000008">
    <property type="protein sequence ID" value="EKO36412.1"/>
    <property type="molecule type" value="Genomic_DNA"/>
</dbReference>
<evidence type="ECO:0000313" key="2">
    <source>
        <dbReference type="Proteomes" id="UP000010310"/>
    </source>
</evidence>
<dbReference type="PANTHER" id="PTHR22602:SF0">
    <property type="entry name" value="TRANSFERASE CAF17, MITOCHONDRIAL-RELATED"/>
    <property type="match status" value="1"/>
</dbReference>
<dbReference type="InterPro" id="IPR017703">
    <property type="entry name" value="YgfZ/GCV_T_CS"/>
</dbReference>
<accession>K6FCL8</accession>
<comment type="caution">
    <text evidence="1">The sequence shown here is derived from an EMBL/GenBank/DDBJ whole genome shotgun (WGS) entry which is preliminary data.</text>
</comment>
<dbReference type="STRING" id="1208365.B273_1407"/>
<dbReference type="Proteomes" id="UP000010310">
    <property type="component" value="Unassembled WGS sequence"/>
</dbReference>
<dbReference type="Gene3D" id="2.40.30.160">
    <property type="match status" value="1"/>
</dbReference>
<reference evidence="1 2" key="1">
    <citation type="submission" date="2012-09" db="EMBL/GenBank/DDBJ databases">
        <authorList>
            <person name="Dupont C.L."/>
            <person name="Rusch D.B."/>
            <person name="Lombardo M.-J."/>
            <person name="Novotny M."/>
            <person name="Yee-Greenbaum J."/>
            <person name="Laskin R."/>
        </authorList>
    </citation>
    <scope>NUCLEOTIDE SEQUENCE [LARGE SCALE GENOMIC DNA]</scope>
    <source>
        <strain evidence="1">SAR86E</strain>
    </source>
</reference>
<dbReference type="PANTHER" id="PTHR22602">
    <property type="entry name" value="TRANSFERASE CAF17, MITOCHONDRIAL-RELATED"/>
    <property type="match status" value="1"/>
</dbReference>
<protein>
    <submittedName>
        <fullName evidence="1">Folate-binding protein YgfZ</fullName>
    </submittedName>
</protein>
<dbReference type="GO" id="GO:0016226">
    <property type="term" value="P:iron-sulfur cluster assembly"/>
    <property type="evidence" value="ECO:0007669"/>
    <property type="project" value="TreeGrafter"/>
</dbReference>
<sequence length="252" mass="28541">MLNSELIKYGAANLDGVSVIHLSGEFESVFKLLQGQVTSDCSLVANQCAQSSSLCDEKGFILCNFEIVLDIDRWLILIDKESANIFLNEMEKYLPFYNVSAQEIKQEIIGICKQVSDTTTSNEHFIRSVGELSISIYIPKENISMEPYKKLSILNWELNKKIMGDHIINSEDSGKYRPHELGQHLTRVSFNKGCFKGQEIIARMEYLGKAKKETRLISHTKPEQVSQFEIVGSTIEAQKQLFSSCLGKIENF</sequence>
<organism evidence="1 2">
    <name type="scientific">SAR86 cluster bacterium SAR86E</name>
    <dbReference type="NCBI Taxonomy" id="1208365"/>
    <lineage>
        <taxon>Bacteria</taxon>
        <taxon>Pseudomonadati</taxon>
        <taxon>Pseudomonadota</taxon>
        <taxon>Gammaproteobacteria</taxon>
        <taxon>SAR86 cluster</taxon>
    </lineage>
</organism>
<proteinExistence type="predicted"/>
<dbReference type="NCBIfam" id="TIGR03317">
    <property type="entry name" value="ygfZ_signature"/>
    <property type="match status" value="1"/>
</dbReference>
<name>K6FCL8_9GAMM</name>
<dbReference type="Gene3D" id="3.30.70.1400">
    <property type="entry name" value="Aminomethyltransferase beta-barrel domains"/>
    <property type="match status" value="1"/>
</dbReference>
<dbReference type="AlphaFoldDB" id="K6FCL8"/>
<evidence type="ECO:0000313" key="1">
    <source>
        <dbReference type="EMBL" id="EKO36412.1"/>
    </source>
</evidence>